<proteinExistence type="predicted"/>
<dbReference type="AlphaFoldDB" id="A0A239GM50"/>
<keyword evidence="1" id="KW-0812">Transmembrane</keyword>
<name>A0A239GM50_EKHLU</name>
<feature type="transmembrane region" description="Helical" evidence="1">
    <location>
        <begin position="142"/>
        <end position="161"/>
    </location>
</feature>
<sequence>MRRLSKNEKRLLKQLIRNRSGATFIDFLEADWPVGKFDVSTFQQTLSIKVTDDELPIAMHHIVERLNLVKQLEEEGYITLWGKIRTSDNTRTCGTASEGSNTVFLPDISVATEVLKYANYEIGFGASLKEWSKQNFRSKPLMSFRVLVFILIAMLAANLIYQARLIRTRVSHEHEQIVDNNKEVLENQLLSNQIIDSLQRQNNDLMIVTEQVRQNTENLQDIEMFLREQQGAFRNIDAQTRYLREQMHLNQKLLKRSDSLLNRMIE</sequence>
<accession>A0A239GM50</accession>
<dbReference type="EMBL" id="FZPD01000002">
    <property type="protein sequence ID" value="SNS70200.1"/>
    <property type="molecule type" value="Genomic_DNA"/>
</dbReference>
<evidence type="ECO:0000256" key="1">
    <source>
        <dbReference type="SAM" id="Phobius"/>
    </source>
</evidence>
<gene>
    <name evidence="2" type="ORF">SAMN05421640_0914</name>
</gene>
<reference evidence="2 3" key="1">
    <citation type="submission" date="2017-06" db="EMBL/GenBank/DDBJ databases">
        <authorList>
            <person name="Kim H.J."/>
            <person name="Triplett B.A."/>
        </authorList>
    </citation>
    <scope>NUCLEOTIDE SEQUENCE [LARGE SCALE GENOMIC DNA]</scope>
    <source>
        <strain evidence="2 3">DSM 19307</strain>
    </source>
</reference>
<keyword evidence="3" id="KW-1185">Reference proteome</keyword>
<evidence type="ECO:0000313" key="2">
    <source>
        <dbReference type="EMBL" id="SNS70200.1"/>
    </source>
</evidence>
<dbReference type="Proteomes" id="UP000198393">
    <property type="component" value="Unassembled WGS sequence"/>
</dbReference>
<organism evidence="2 3">
    <name type="scientific">Ekhidna lutea</name>
    <dbReference type="NCBI Taxonomy" id="447679"/>
    <lineage>
        <taxon>Bacteria</taxon>
        <taxon>Pseudomonadati</taxon>
        <taxon>Bacteroidota</taxon>
        <taxon>Cytophagia</taxon>
        <taxon>Cytophagales</taxon>
        <taxon>Reichenbachiellaceae</taxon>
        <taxon>Ekhidna</taxon>
    </lineage>
</organism>
<keyword evidence="1" id="KW-0472">Membrane</keyword>
<keyword evidence="1" id="KW-1133">Transmembrane helix</keyword>
<evidence type="ECO:0000313" key="3">
    <source>
        <dbReference type="Proteomes" id="UP000198393"/>
    </source>
</evidence>
<protein>
    <submittedName>
        <fullName evidence="2">Uncharacterized protein</fullName>
    </submittedName>
</protein>